<keyword evidence="2" id="KW-1185">Reference proteome</keyword>
<proteinExistence type="predicted"/>
<reference evidence="1 2" key="1">
    <citation type="submission" date="2023-02" db="EMBL/GenBank/DDBJ databases">
        <title>LHISI_Scaffold_Assembly.</title>
        <authorList>
            <person name="Stuart O.P."/>
            <person name="Cleave R."/>
            <person name="Magrath M.J.L."/>
            <person name="Mikheyev A.S."/>
        </authorList>
    </citation>
    <scope>NUCLEOTIDE SEQUENCE [LARGE SCALE GENOMIC DNA]</scope>
    <source>
        <strain evidence="1">Daus_M_001</strain>
        <tissue evidence="1">Leg muscle</tissue>
    </source>
</reference>
<evidence type="ECO:0000313" key="2">
    <source>
        <dbReference type="Proteomes" id="UP001159363"/>
    </source>
</evidence>
<accession>A0ABQ9G735</accession>
<dbReference type="Proteomes" id="UP001159363">
    <property type="component" value="Chromosome 13"/>
</dbReference>
<comment type="caution">
    <text evidence="1">The sequence shown here is derived from an EMBL/GenBank/DDBJ whole genome shotgun (WGS) entry which is preliminary data.</text>
</comment>
<name>A0ABQ9G735_9NEOP</name>
<dbReference type="EMBL" id="JARBHB010000014">
    <property type="protein sequence ID" value="KAJ8868264.1"/>
    <property type="molecule type" value="Genomic_DNA"/>
</dbReference>
<gene>
    <name evidence="1" type="ORF">PR048_029780</name>
</gene>
<sequence length="65" mass="7252">MKLAQFNVTCIVIGICKKINKPCCDVSENVESVHITRYATRSYPQTKCLVETGKTVKGKDTMIQS</sequence>
<protein>
    <submittedName>
        <fullName evidence="1">Uncharacterized protein</fullName>
    </submittedName>
</protein>
<organism evidence="1 2">
    <name type="scientific">Dryococelus australis</name>
    <dbReference type="NCBI Taxonomy" id="614101"/>
    <lineage>
        <taxon>Eukaryota</taxon>
        <taxon>Metazoa</taxon>
        <taxon>Ecdysozoa</taxon>
        <taxon>Arthropoda</taxon>
        <taxon>Hexapoda</taxon>
        <taxon>Insecta</taxon>
        <taxon>Pterygota</taxon>
        <taxon>Neoptera</taxon>
        <taxon>Polyneoptera</taxon>
        <taxon>Phasmatodea</taxon>
        <taxon>Verophasmatodea</taxon>
        <taxon>Anareolatae</taxon>
        <taxon>Phasmatidae</taxon>
        <taxon>Eurycanthinae</taxon>
        <taxon>Dryococelus</taxon>
    </lineage>
</organism>
<evidence type="ECO:0000313" key="1">
    <source>
        <dbReference type="EMBL" id="KAJ8868264.1"/>
    </source>
</evidence>